<dbReference type="PROSITE" id="PS50940">
    <property type="entry name" value="CHIT_BIND_II"/>
    <property type="match status" value="3"/>
</dbReference>
<dbReference type="AlphaFoldDB" id="A0A6J2TJC5"/>
<dbReference type="InterPro" id="IPR036508">
    <property type="entry name" value="Chitin-bd_dom_sf"/>
</dbReference>
<evidence type="ECO:0000256" key="5">
    <source>
        <dbReference type="ARBA" id="ARBA00023180"/>
    </source>
</evidence>
<keyword evidence="1" id="KW-0147">Chitin-binding</keyword>
<evidence type="ECO:0000256" key="3">
    <source>
        <dbReference type="ARBA" id="ARBA00022737"/>
    </source>
</evidence>
<evidence type="ECO:0000259" key="6">
    <source>
        <dbReference type="PROSITE" id="PS50940"/>
    </source>
</evidence>
<organism evidence="7 8">
    <name type="scientific">Drosophila lebanonensis</name>
    <name type="common">Fruit fly</name>
    <name type="synonym">Scaptodrosophila lebanonensis</name>
    <dbReference type="NCBI Taxonomy" id="7225"/>
    <lineage>
        <taxon>Eukaryota</taxon>
        <taxon>Metazoa</taxon>
        <taxon>Ecdysozoa</taxon>
        <taxon>Arthropoda</taxon>
        <taxon>Hexapoda</taxon>
        <taxon>Insecta</taxon>
        <taxon>Pterygota</taxon>
        <taxon>Neoptera</taxon>
        <taxon>Endopterygota</taxon>
        <taxon>Diptera</taxon>
        <taxon>Brachycera</taxon>
        <taxon>Muscomorpha</taxon>
        <taxon>Ephydroidea</taxon>
        <taxon>Drosophilidae</taxon>
        <taxon>Scaptodrosophila</taxon>
    </lineage>
</organism>
<dbReference type="OrthoDB" id="6020543at2759"/>
<evidence type="ECO:0000256" key="1">
    <source>
        <dbReference type="ARBA" id="ARBA00022669"/>
    </source>
</evidence>
<feature type="domain" description="Chitin-binding type-2" evidence="6">
    <location>
        <begin position="114"/>
        <end position="174"/>
    </location>
</feature>
<dbReference type="InterPro" id="IPR051940">
    <property type="entry name" value="Chitin_bind-dev_reg"/>
</dbReference>
<dbReference type="GO" id="GO:0005576">
    <property type="term" value="C:extracellular region"/>
    <property type="evidence" value="ECO:0007669"/>
    <property type="project" value="InterPro"/>
</dbReference>
<dbReference type="Pfam" id="PF01607">
    <property type="entry name" value="CBM_14"/>
    <property type="match status" value="3"/>
</dbReference>
<keyword evidence="5" id="KW-0325">Glycoprotein</keyword>
<dbReference type="PANTHER" id="PTHR23301">
    <property type="entry name" value="CHITIN BINDING PERITROPHIN-A"/>
    <property type="match status" value="1"/>
</dbReference>
<accession>A0A6J2TJC5</accession>
<dbReference type="GO" id="GO:0008061">
    <property type="term" value="F:chitin binding"/>
    <property type="evidence" value="ECO:0007669"/>
    <property type="project" value="UniProtKB-KW"/>
</dbReference>
<dbReference type="Proteomes" id="UP000504634">
    <property type="component" value="Unplaced"/>
</dbReference>
<feature type="domain" description="Chitin-binding type-2" evidence="6">
    <location>
        <begin position="10"/>
        <end position="67"/>
    </location>
</feature>
<evidence type="ECO:0000313" key="7">
    <source>
        <dbReference type="Proteomes" id="UP000504634"/>
    </source>
</evidence>
<proteinExistence type="predicted"/>
<evidence type="ECO:0000313" key="8">
    <source>
        <dbReference type="RefSeq" id="XP_030375555.1"/>
    </source>
</evidence>
<dbReference type="PANTHER" id="PTHR23301:SF0">
    <property type="entry name" value="CHITIN-BINDING TYPE-2 DOMAIN-CONTAINING PROTEIN-RELATED"/>
    <property type="match status" value="1"/>
</dbReference>
<keyword evidence="3" id="KW-0677">Repeat</keyword>
<name>A0A6J2TJC5_DROLE</name>
<dbReference type="Gene3D" id="2.170.140.10">
    <property type="entry name" value="Chitin binding domain"/>
    <property type="match status" value="3"/>
</dbReference>
<dbReference type="RefSeq" id="XP_030375555.1">
    <property type="nucleotide sequence ID" value="XM_030519695.1"/>
</dbReference>
<gene>
    <name evidence="8" type="primary">LOC115624850</name>
</gene>
<keyword evidence="7" id="KW-1185">Reference proteome</keyword>
<dbReference type="SMART" id="SM00494">
    <property type="entry name" value="ChtBD2"/>
    <property type="match status" value="3"/>
</dbReference>
<reference evidence="8" key="1">
    <citation type="submission" date="2025-08" db="UniProtKB">
        <authorList>
            <consortium name="RefSeq"/>
        </authorList>
    </citation>
    <scope>IDENTIFICATION</scope>
    <source>
        <strain evidence="8">11010-0011.00</strain>
        <tissue evidence="8">Whole body</tissue>
    </source>
</reference>
<evidence type="ECO:0000256" key="2">
    <source>
        <dbReference type="ARBA" id="ARBA00022729"/>
    </source>
</evidence>
<protein>
    <submittedName>
        <fullName evidence="8">Uncharacterized protein LOC115624850</fullName>
    </submittedName>
</protein>
<dbReference type="GeneID" id="115624850"/>
<evidence type="ECO:0000256" key="4">
    <source>
        <dbReference type="ARBA" id="ARBA00023157"/>
    </source>
</evidence>
<feature type="domain" description="Chitin-binding type-2" evidence="6">
    <location>
        <begin position="180"/>
        <end position="236"/>
    </location>
</feature>
<dbReference type="InterPro" id="IPR002557">
    <property type="entry name" value="Chitin-bd_dom"/>
</dbReference>
<sequence>MLKAFGTDVFDECKDVNERHFIGSNKSCAHYIFCNGEDSYDGECVEGDYFSAAEEMCEPMGNVDCRPNLGITVSPFEGNEVITIGAVMIPTIAQPSATSNTSGASIESIKPIVSNVCPKEDSSAQIVLVADHKSCSDYYICYHGEPHAMHCSGMLHFNKLTGKCDRAENVGCLVSATNTREQCRDHTIDVYPHLNNCNYFYYCYHGFLLLQQCPFSYGWDYEKRSCVVLGRAKCYDDNKIALI</sequence>
<keyword evidence="2" id="KW-0732">Signal</keyword>
<keyword evidence="4" id="KW-1015">Disulfide bond</keyword>
<dbReference type="SUPFAM" id="SSF57625">
    <property type="entry name" value="Invertebrate chitin-binding proteins"/>
    <property type="match status" value="3"/>
</dbReference>